<evidence type="ECO:0008006" key="3">
    <source>
        <dbReference type="Google" id="ProtNLM"/>
    </source>
</evidence>
<accession>A0ABV5RI29</accession>
<comment type="caution">
    <text evidence="1">The sequence shown here is derived from an EMBL/GenBank/DDBJ whole genome shotgun (WGS) entry which is preliminary data.</text>
</comment>
<sequence length="142" mass="15588">MERKSSLDPVPSWVPASGHALRYAGIHFDAVRIGGLWGEQVAYEIMQFTDFRAGPIVRSRIGARSMYFLLPPQTVRAYRWPAGAEAMSRDGRAAAFVGVPALHGLTWPLDWRSLPTTEAPFVNAELLHELTVTVPAGEADVS</sequence>
<evidence type="ECO:0000313" key="2">
    <source>
        <dbReference type="Proteomes" id="UP001589710"/>
    </source>
</evidence>
<organism evidence="1 2">
    <name type="scientific">Streptomyces yanii</name>
    <dbReference type="NCBI Taxonomy" id="78510"/>
    <lineage>
        <taxon>Bacteria</taxon>
        <taxon>Bacillati</taxon>
        <taxon>Actinomycetota</taxon>
        <taxon>Actinomycetes</taxon>
        <taxon>Kitasatosporales</taxon>
        <taxon>Streptomycetaceae</taxon>
        <taxon>Streptomyces</taxon>
    </lineage>
</organism>
<dbReference type="Proteomes" id="UP001589710">
    <property type="component" value="Unassembled WGS sequence"/>
</dbReference>
<reference evidence="1 2" key="1">
    <citation type="submission" date="2024-09" db="EMBL/GenBank/DDBJ databases">
        <authorList>
            <person name="Sun Q."/>
            <person name="Mori K."/>
        </authorList>
    </citation>
    <scope>NUCLEOTIDE SEQUENCE [LARGE SCALE GENOMIC DNA]</scope>
    <source>
        <strain evidence="1 2">JCM 3331</strain>
    </source>
</reference>
<dbReference type="RefSeq" id="WP_345512202.1">
    <property type="nucleotide sequence ID" value="NZ_BAAAXD010000015.1"/>
</dbReference>
<proteinExistence type="predicted"/>
<protein>
    <recommendedName>
        <fullName evidence="3">DUF2071 domain-containing protein</fullName>
    </recommendedName>
</protein>
<keyword evidence="2" id="KW-1185">Reference proteome</keyword>
<name>A0ABV5RI29_9ACTN</name>
<gene>
    <name evidence="1" type="ORF">ACFFTL_35875</name>
</gene>
<dbReference type="EMBL" id="JBHMCG010000147">
    <property type="protein sequence ID" value="MFB9577513.1"/>
    <property type="molecule type" value="Genomic_DNA"/>
</dbReference>
<evidence type="ECO:0000313" key="1">
    <source>
        <dbReference type="EMBL" id="MFB9577513.1"/>
    </source>
</evidence>